<evidence type="ECO:0000313" key="11">
    <source>
        <dbReference type="EMBL" id="MCF6138635.1"/>
    </source>
</evidence>
<evidence type="ECO:0000256" key="10">
    <source>
        <dbReference type="HAMAP-Rule" id="MF_00454"/>
    </source>
</evidence>
<comment type="similarity">
    <text evidence="7 10">Belongs to the fluoride channel Fluc/FEX (TC 1.A.43) family.</text>
</comment>
<evidence type="ECO:0000256" key="6">
    <source>
        <dbReference type="ARBA" id="ARBA00023303"/>
    </source>
</evidence>
<comment type="function">
    <text evidence="9 10">Fluoride-specific ion channel. Important for reducing fluoride concentration in the cell, thus reducing its toxicity.</text>
</comment>
<proteinExistence type="inferred from homology"/>
<organism evidence="11 12">
    <name type="scientific">Pseudalkalibacillus berkeleyi</name>
    <dbReference type="NCBI Taxonomy" id="1069813"/>
    <lineage>
        <taxon>Bacteria</taxon>
        <taxon>Bacillati</taxon>
        <taxon>Bacillota</taxon>
        <taxon>Bacilli</taxon>
        <taxon>Bacillales</taxon>
        <taxon>Fictibacillaceae</taxon>
        <taxon>Pseudalkalibacillus</taxon>
    </lineage>
</organism>
<dbReference type="PANTHER" id="PTHR28259">
    <property type="entry name" value="FLUORIDE EXPORT PROTEIN 1-RELATED"/>
    <property type="match status" value="1"/>
</dbReference>
<gene>
    <name evidence="10 11" type="primary">crcB</name>
    <name evidence="10" type="synonym">fluC</name>
    <name evidence="11" type="ORF">L2716_12930</name>
</gene>
<reference evidence="11 12" key="1">
    <citation type="submission" date="2022-01" db="EMBL/GenBank/DDBJ databases">
        <title>Alkalihalobacillus sp. EGI L200015, a novel bacterium isolated from a salt lake sediment.</title>
        <authorList>
            <person name="Gao L."/>
            <person name="Fang B.-Z."/>
            <person name="Li W.-J."/>
        </authorList>
    </citation>
    <scope>NUCLEOTIDE SEQUENCE [LARGE SCALE GENOMIC DNA]</scope>
    <source>
        <strain evidence="11 12">KCTC 12718</strain>
    </source>
</reference>
<feature type="binding site" evidence="10">
    <location>
        <position position="71"/>
    </location>
    <ligand>
        <name>Na(+)</name>
        <dbReference type="ChEBI" id="CHEBI:29101"/>
        <note>structural</note>
    </ligand>
</feature>
<evidence type="ECO:0000256" key="8">
    <source>
        <dbReference type="ARBA" id="ARBA00035585"/>
    </source>
</evidence>
<dbReference type="Pfam" id="PF02537">
    <property type="entry name" value="CRCB"/>
    <property type="match status" value="1"/>
</dbReference>
<evidence type="ECO:0000256" key="5">
    <source>
        <dbReference type="ARBA" id="ARBA00023136"/>
    </source>
</evidence>
<evidence type="ECO:0000256" key="3">
    <source>
        <dbReference type="ARBA" id="ARBA00022692"/>
    </source>
</evidence>
<dbReference type="RefSeq" id="WP_236335946.1">
    <property type="nucleotide sequence ID" value="NZ_JAKIJS010000001.1"/>
</dbReference>
<dbReference type="InterPro" id="IPR003691">
    <property type="entry name" value="FluC"/>
</dbReference>
<evidence type="ECO:0000256" key="4">
    <source>
        <dbReference type="ARBA" id="ARBA00022989"/>
    </source>
</evidence>
<keyword evidence="12" id="KW-1185">Reference proteome</keyword>
<keyword evidence="3 10" id="KW-0812">Transmembrane</keyword>
<keyword evidence="4 10" id="KW-1133">Transmembrane helix</keyword>
<dbReference type="EMBL" id="JAKIJS010000001">
    <property type="protein sequence ID" value="MCF6138635.1"/>
    <property type="molecule type" value="Genomic_DNA"/>
</dbReference>
<evidence type="ECO:0000256" key="1">
    <source>
        <dbReference type="ARBA" id="ARBA00004651"/>
    </source>
</evidence>
<evidence type="ECO:0000256" key="9">
    <source>
        <dbReference type="ARBA" id="ARBA00049940"/>
    </source>
</evidence>
<keyword evidence="10" id="KW-0406">Ion transport</keyword>
<keyword evidence="10" id="KW-0915">Sodium</keyword>
<keyword evidence="5 10" id="KW-0472">Membrane</keyword>
<keyword evidence="2 10" id="KW-1003">Cell membrane</keyword>
<feature type="transmembrane region" description="Helical" evidence="10">
    <location>
        <begin position="31"/>
        <end position="53"/>
    </location>
</feature>
<evidence type="ECO:0000256" key="7">
    <source>
        <dbReference type="ARBA" id="ARBA00035120"/>
    </source>
</evidence>
<dbReference type="HAMAP" id="MF_00454">
    <property type="entry name" value="FluC"/>
    <property type="match status" value="1"/>
</dbReference>
<dbReference type="Proteomes" id="UP001649381">
    <property type="component" value="Unassembled WGS sequence"/>
</dbReference>
<name>A0ABS9H485_9BACL</name>
<dbReference type="NCBIfam" id="TIGR00494">
    <property type="entry name" value="crcB"/>
    <property type="match status" value="1"/>
</dbReference>
<comment type="activity regulation">
    <text evidence="10">Na(+) is not transported, but it plays an essential structural role and its presence is essential for fluoride channel function.</text>
</comment>
<feature type="transmembrane region" description="Helical" evidence="10">
    <location>
        <begin position="91"/>
        <end position="112"/>
    </location>
</feature>
<dbReference type="PANTHER" id="PTHR28259:SF1">
    <property type="entry name" value="FLUORIDE EXPORT PROTEIN 1-RELATED"/>
    <property type="match status" value="1"/>
</dbReference>
<feature type="transmembrane region" description="Helical" evidence="10">
    <location>
        <begin position="60"/>
        <end position="79"/>
    </location>
</feature>
<keyword evidence="10" id="KW-0813">Transport</keyword>
<feature type="binding site" evidence="10">
    <location>
        <position position="74"/>
    </location>
    <ligand>
        <name>Na(+)</name>
        <dbReference type="ChEBI" id="CHEBI:29101"/>
        <note>structural</note>
    </ligand>
</feature>
<keyword evidence="10" id="KW-0479">Metal-binding</keyword>
<sequence>MNLLMVVIGGFFGSIFRFLLGEWIPTSSGFPIGTLTVNLLGCLFLGWFTAFLLQKFLHTQLILLIGTGFTGSFTTFSTFSVETVHLMQNGLFLIAGSYVVISVLVGIALAFFGYKIGLKPKVGDLQ</sequence>
<keyword evidence="6 10" id="KW-0407">Ion channel</keyword>
<comment type="catalytic activity">
    <reaction evidence="8">
        <text>fluoride(in) = fluoride(out)</text>
        <dbReference type="Rhea" id="RHEA:76159"/>
        <dbReference type="ChEBI" id="CHEBI:17051"/>
    </reaction>
    <physiologicalReaction direction="left-to-right" evidence="8">
        <dbReference type="Rhea" id="RHEA:76160"/>
    </physiologicalReaction>
</comment>
<evidence type="ECO:0000313" key="12">
    <source>
        <dbReference type="Proteomes" id="UP001649381"/>
    </source>
</evidence>
<evidence type="ECO:0000256" key="2">
    <source>
        <dbReference type="ARBA" id="ARBA00022475"/>
    </source>
</evidence>
<accession>A0ABS9H485</accession>
<protein>
    <recommendedName>
        <fullName evidence="10">Fluoride-specific ion channel FluC</fullName>
    </recommendedName>
</protein>
<comment type="subcellular location">
    <subcellularLocation>
        <location evidence="1 10">Cell membrane</location>
        <topology evidence="1 10">Multi-pass membrane protein</topology>
    </subcellularLocation>
</comment>
<comment type="caution">
    <text evidence="11">The sequence shown here is derived from an EMBL/GenBank/DDBJ whole genome shotgun (WGS) entry which is preliminary data.</text>
</comment>